<evidence type="ECO:0000313" key="3">
    <source>
        <dbReference type="Proteomes" id="UP000016412"/>
    </source>
</evidence>
<protein>
    <submittedName>
        <fullName evidence="1">AAA domain protein</fullName>
    </submittedName>
</protein>
<proteinExistence type="predicted"/>
<dbReference type="SUPFAM" id="SSF52540">
    <property type="entry name" value="P-loop containing nucleoside triphosphate hydrolases"/>
    <property type="match status" value="1"/>
</dbReference>
<dbReference type="InterPro" id="IPR027417">
    <property type="entry name" value="P-loop_NTPase"/>
</dbReference>
<evidence type="ECO:0000313" key="1">
    <source>
        <dbReference type="EMBL" id="ERF60447.1"/>
    </source>
</evidence>
<dbReference type="Gene3D" id="3.40.50.300">
    <property type="entry name" value="P-loop containing nucleotide triphosphate hydrolases"/>
    <property type="match status" value="1"/>
</dbReference>
<dbReference type="STRING" id="1125725.HMPREF1325_2574"/>
<accession>U2L076</accession>
<dbReference type="EMBL" id="AUZJ01000043">
    <property type="protein sequence ID" value="ERF60447.1"/>
    <property type="molecule type" value="Genomic_DNA"/>
</dbReference>
<dbReference type="Proteomes" id="UP000016412">
    <property type="component" value="Unassembled WGS sequence"/>
</dbReference>
<dbReference type="RefSeq" id="WP_021330845.1">
    <property type="nucleotide sequence ID" value="NZ_AUZJ01000043.1"/>
</dbReference>
<name>U2L076_TRESO</name>
<dbReference type="EMBL" id="AVQI01000084">
    <property type="protein sequence ID" value="ERJ97765.1"/>
    <property type="molecule type" value="Genomic_DNA"/>
</dbReference>
<reference evidence="3 4" key="1">
    <citation type="submission" date="2013-08" db="EMBL/GenBank/DDBJ databases">
        <authorList>
            <person name="Durkin A.S."/>
            <person name="Haft D.R."/>
            <person name="McCorrison J."/>
            <person name="Torralba M."/>
            <person name="Gillis M."/>
            <person name="Haft D.H."/>
            <person name="Methe B."/>
            <person name="Sutton G."/>
            <person name="Nelson K.E."/>
        </authorList>
    </citation>
    <scope>NUCLEOTIDE SEQUENCE [LARGE SCALE GENOMIC DNA]</scope>
    <source>
        <strain evidence="2 4">ATCC 35536</strain>
        <strain evidence="1 3">VPI DR56BR1116</strain>
    </source>
</reference>
<dbReference type="eggNOG" id="COG0703">
    <property type="taxonomic scope" value="Bacteria"/>
</dbReference>
<dbReference type="AlphaFoldDB" id="U2L076"/>
<keyword evidence="4" id="KW-1185">Reference proteome</keyword>
<dbReference type="PATRIC" id="fig|1125725.3.peg.1747"/>
<gene>
    <name evidence="2" type="ORF">HMPREF0860_0361</name>
    <name evidence="1" type="ORF">HMPREF1325_2574</name>
</gene>
<sequence>MERFLIVVAGKAGSGKTTLSKKLAALLGLPYFDYDTFVQPFLEAIEQKYGIGDDGRNRFYRSWRSASYRTLWDVVLENIRLGRSAVMSAPLSEELRDADWPEKLFAKSETPFSLLLCYMAPPPDMHYTMVARRASKRDSDVLGDRKKFDAQYAAQKPAWDKNCVLLLDSGDIDTNMKLVLQAIEERNFKIGES</sequence>
<organism evidence="1 3">
    <name type="scientific">Treponema socranskii subsp. socranskii VPI DR56BR1116 = ATCC 35536</name>
    <dbReference type="NCBI Taxonomy" id="1125725"/>
    <lineage>
        <taxon>Bacteria</taxon>
        <taxon>Pseudomonadati</taxon>
        <taxon>Spirochaetota</taxon>
        <taxon>Spirochaetia</taxon>
        <taxon>Spirochaetales</taxon>
        <taxon>Treponemataceae</taxon>
        <taxon>Treponema</taxon>
    </lineage>
</organism>
<dbReference type="Pfam" id="PF13671">
    <property type="entry name" value="AAA_33"/>
    <property type="match status" value="1"/>
</dbReference>
<comment type="caution">
    <text evidence="1">The sequence shown here is derived from an EMBL/GenBank/DDBJ whole genome shotgun (WGS) entry which is preliminary data.</text>
</comment>
<dbReference type="Proteomes" id="UP000016646">
    <property type="component" value="Unassembled WGS sequence"/>
</dbReference>
<evidence type="ECO:0000313" key="4">
    <source>
        <dbReference type="Proteomes" id="UP000016646"/>
    </source>
</evidence>
<evidence type="ECO:0000313" key="2">
    <source>
        <dbReference type="EMBL" id="ERJ97765.1"/>
    </source>
</evidence>